<dbReference type="EMBL" id="MAAO01000006">
    <property type="protein sequence ID" value="OUR96603.1"/>
    <property type="molecule type" value="Genomic_DNA"/>
</dbReference>
<evidence type="ECO:0000313" key="2">
    <source>
        <dbReference type="Proteomes" id="UP000196531"/>
    </source>
</evidence>
<dbReference type="SUPFAM" id="SSF158682">
    <property type="entry name" value="TerB-like"/>
    <property type="match status" value="1"/>
</dbReference>
<dbReference type="CDD" id="cd07177">
    <property type="entry name" value="terB_like"/>
    <property type="match status" value="1"/>
</dbReference>
<evidence type="ECO:0000313" key="1">
    <source>
        <dbReference type="EMBL" id="OUR96603.1"/>
    </source>
</evidence>
<dbReference type="AlphaFoldDB" id="A0A1Y5F6S9"/>
<accession>A0A1Y5F6S9</accession>
<sequence length="143" mass="16705">MKNESKFQMWRGTIALVQVDEIVSNEERIWLDDHLKQLPFTIEQKEILQKDFKDGVTIEEVLPLIEDKRERGMLINFANSIFKSDGLVQSEEKILNELQQKIIGDLNFAEITKEVESIRSDFDQTNDEDSIVKQIFGYLKSLL</sequence>
<proteinExistence type="predicted"/>
<dbReference type="Proteomes" id="UP000196531">
    <property type="component" value="Unassembled WGS sequence"/>
</dbReference>
<reference evidence="2" key="1">
    <citation type="journal article" date="2017" name="Proc. Natl. Acad. Sci. U.S.A.">
        <title>Simulation of Deepwater Horizon oil plume reveals substrate specialization within a complex community of hydrocarbon-degraders.</title>
        <authorList>
            <person name="Hu P."/>
            <person name="Dubinsky E.A."/>
            <person name="Probst A.J."/>
            <person name="Wang J."/>
            <person name="Sieber C.M.K."/>
            <person name="Tom L.M."/>
            <person name="Gardinali P."/>
            <person name="Banfield J.F."/>
            <person name="Atlas R.M."/>
            <person name="Andersen G.L."/>
        </authorList>
    </citation>
    <scope>NUCLEOTIDE SEQUENCE [LARGE SCALE GENOMIC DNA]</scope>
</reference>
<protein>
    <recommendedName>
        <fullName evidence="3">TerB family tellurite resistance protein</fullName>
    </recommendedName>
</protein>
<comment type="caution">
    <text evidence="1">The sequence shown here is derived from an EMBL/GenBank/DDBJ whole genome shotgun (WGS) entry which is preliminary data.</text>
</comment>
<dbReference type="InterPro" id="IPR029024">
    <property type="entry name" value="TerB-like"/>
</dbReference>
<evidence type="ECO:0008006" key="3">
    <source>
        <dbReference type="Google" id="ProtNLM"/>
    </source>
</evidence>
<dbReference type="Gene3D" id="1.10.3680.10">
    <property type="entry name" value="TerB-like"/>
    <property type="match status" value="1"/>
</dbReference>
<name>A0A1Y5F6S9_9BACT</name>
<gene>
    <name evidence="1" type="ORF">A9Q84_09665</name>
</gene>
<organism evidence="1 2">
    <name type="scientific">Halobacteriovorax marinus</name>
    <dbReference type="NCBI Taxonomy" id="97084"/>
    <lineage>
        <taxon>Bacteria</taxon>
        <taxon>Pseudomonadati</taxon>
        <taxon>Bdellovibrionota</taxon>
        <taxon>Bacteriovoracia</taxon>
        <taxon>Bacteriovoracales</taxon>
        <taxon>Halobacteriovoraceae</taxon>
        <taxon>Halobacteriovorax</taxon>
    </lineage>
</organism>